<dbReference type="Proteomes" id="UP000003639">
    <property type="component" value="Unassembled WGS sequence"/>
</dbReference>
<name>A6NS90_9FIRM</name>
<organism evidence="1 2">
    <name type="scientific">Pseudoflavonifractor capillosus ATCC 29799</name>
    <dbReference type="NCBI Taxonomy" id="411467"/>
    <lineage>
        <taxon>Bacteria</taxon>
        <taxon>Bacillati</taxon>
        <taxon>Bacillota</taxon>
        <taxon>Clostridia</taxon>
        <taxon>Eubacteriales</taxon>
        <taxon>Oscillospiraceae</taxon>
        <taxon>Pseudoflavonifractor</taxon>
    </lineage>
</organism>
<evidence type="ECO:0000313" key="1">
    <source>
        <dbReference type="EMBL" id="EDN01128.1"/>
    </source>
</evidence>
<reference evidence="1 2" key="2">
    <citation type="submission" date="2007-06" db="EMBL/GenBank/DDBJ databases">
        <title>Draft genome sequence of Pseudoflavonifractor capillosus ATCC 29799.</title>
        <authorList>
            <person name="Sudarsanam P."/>
            <person name="Ley R."/>
            <person name="Guruge J."/>
            <person name="Turnbaugh P.J."/>
            <person name="Mahowald M."/>
            <person name="Liep D."/>
            <person name="Gordon J."/>
        </authorList>
    </citation>
    <scope>NUCLEOTIDE SEQUENCE [LARGE SCALE GENOMIC DNA]</scope>
    <source>
        <strain evidence="1 2">ATCC 29799</strain>
    </source>
</reference>
<comment type="caution">
    <text evidence="1">The sequence shown here is derived from an EMBL/GenBank/DDBJ whole genome shotgun (WGS) entry which is preliminary data.</text>
</comment>
<dbReference type="STRING" id="411467.BACCAP_01069"/>
<dbReference type="AlphaFoldDB" id="A6NS90"/>
<proteinExistence type="predicted"/>
<evidence type="ECO:0000313" key="2">
    <source>
        <dbReference type="Proteomes" id="UP000003639"/>
    </source>
</evidence>
<sequence>MAPSRNLTLHNIFHIIAYTTYPVNQSSTEQLSVFVTALSVPVIDTQTVSRYNRLRKRPLS</sequence>
<keyword evidence="2" id="KW-1185">Reference proteome</keyword>
<protein>
    <submittedName>
        <fullName evidence="1">Uncharacterized protein</fullName>
    </submittedName>
</protein>
<reference evidence="1 2" key="1">
    <citation type="submission" date="2007-04" db="EMBL/GenBank/DDBJ databases">
        <authorList>
            <person name="Fulton L."/>
            <person name="Clifton S."/>
            <person name="Fulton B."/>
            <person name="Xu J."/>
            <person name="Minx P."/>
            <person name="Pepin K.H."/>
            <person name="Johnson M."/>
            <person name="Thiruvilangam P."/>
            <person name="Bhonagiri V."/>
            <person name="Nash W.E."/>
            <person name="Mardis E.R."/>
            <person name="Wilson R.K."/>
        </authorList>
    </citation>
    <scope>NUCLEOTIDE SEQUENCE [LARGE SCALE GENOMIC DNA]</scope>
    <source>
        <strain evidence="1 2">ATCC 29799</strain>
    </source>
</reference>
<accession>A6NS90</accession>
<gene>
    <name evidence="1" type="ORF">BACCAP_01069</name>
</gene>
<dbReference type="EMBL" id="AAXG02000007">
    <property type="protein sequence ID" value="EDN01128.1"/>
    <property type="molecule type" value="Genomic_DNA"/>
</dbReference>